<organism evidence="4 5">
    <name type="scientific">Actinoplanes couchii</name>
    <dbReference type="NCBI Taxonomy" id="403638"/>
    <lineage>
        <taxon>Bacteria</taxon>
        <taxon>Bacillati</taxon>
        <taxon>Actinomycetota</taxon>
        <taxon>Actinomycetes</taxon>
        <taxon>Micromonosporales</taxon>
        <taxon>Micromonosporaceae</taxon>
        <taxon>Actinoplanes</taxon>
    </lineage>
</organism>
<gene>
    <name evidence="4" type="ORF">Aco03nite_028800</name>
</gene>
<feature type="domain" description="DUF4874" evidence="3">
    <location>
        <begin position="61"/>
        <end position="222"/>
    </location>
</feature>
<dbReference type="Pfam" id="PF16116">
    <property type="entry name" value="DUF4832"/>
    <property type="match status" value="1"/>
</dbReference>
<evidence type="ECO:0000313" key="5">
    <source>
        <dbReference type="Proteomes" id="UP000612282"/>
    </source>
</evidence>
<dbReference type="Proteomes" id="UP000612282">
    <property type="component" value="Unassembled WGS sequence"/>
</dbReference>
<name>A0ABQ3X7J5_9ACTN</name>
<evidence type="ECO:0008006" key="6">
    <source>
        <dbReference type="Google" id="ProtNLM"/>
    </source>
</evidence>
<keyword evidence="5" id="KW-1185">Reference proteome</keyword>
<reference evidence="4 5" key="1">
    <citation type="submission" date="2021-01" db="EMBL/GenBank/DDBJ databases">
        <title>Whole genome shotgun sequence of Actinoplanes couchii NBRC 106145.</title>
        <authorList>
            <person name="Komaki H."/>
            <person name="Tamura T."/>
        </authorList>
    </citation>
    <scope>NUCLEOTIDE SEQUENCE [LARGE SCALE GENOMIC DNA]</scope>
    <source>
        <strain evidence="4 5">NBRC 106145</strain>
    </source>
</reference>
<dbReference type="Gene3D" id="2.60.40.10">
    <property type="entry name" value="Immunoglobulins"/>
    <property type="match status" value="1"/>
</dbReference>
<feature type="signal peptide" evidence="1">
    <location>
        <begin position="1"/>
        <end position="43"/>
    </location>
</feature>
<evidence type="ECO:0000259" key="2">
    <source>
        <dbReference type="Pfam" id="PF16116"/>
    </source>
</evidence>
<evidence type="ECO:0000256" key="1">
    <source>
        <dbReference type="SAM" id="SignalP"/>
    </source>
</evidence>
<dbReference type="InterPro" id="IPR032379">
    <property type="entry name" value="DUF4874"/>
</dbReference>
<dbReference type="InterPro" id="IPR013783">
    <property type="entry name" value="Ig-like_fold"/>
</dbReference>
<keyword evidence="1" id="KW-0732">Signal</keyword>
<dbReference type="EMBL" id="BOMG01000041">
    <property type="protein sequence ID" value="GID54476.1"/>
    <property type="molecule type" value="Genomic_DNA"/>
</dbReference>
<proteinExistence type="predicted"/>
<feature type="domain" description="DUF4832" evidence="2">
    <location>
        <begin position="233"/>
        <end position="423"/>
    </location>
</feature>
<evidence type="ECO:0000313" key="4">
    <source>
        <dbReference type="EMBL" id="GID54476.1"/>
    </source>
</evidence>
<dbReference type="InterPro" id="IPR032267">
    <property type="entry name" value="DUF4832"/>
</dbReference>
<dbReference type="Pfam" id="PF16173">
    <property type="entry name" value="DUF4874"/>
    <property type="match status" value="1"/>
</dbReference>
<sequence>MNPQVSGPGADCAPMRSFPAGRFVMAGVASLALVLSGAAPALAAPASVTRTYAGTDAVIANPGRGFFTYTETHLRGDGSGWEPLAAADLTAAGHTLVFRIVYLEKYQAVDTISAADLDRFRADLTTARKAGVKLVLRFAYTADSDHDATPDRTVGHIQQIGNAISADADVVAAVQAGFIGRWGEWYYTRNFTRTDQSDRKRVLDALLAAVPSTVPVQVRTPAFARRLAPGNTRVGVHDDCFLAGDDDYGTYAGDDRAWLAARGATTLVGGETCDPSARSGWANANKEMAAYHWTYLNPSFNADVLDSWGATGRTEAAKRLGYRLRLVKAVLPASAKAGAKVRVSFTITNLGYAAPVQNRPVRLLVGSRAVTLATDVRTWLPGRTVTVTGTFTAPAGSYPLALSLPDPSPRLASTPAYAIQLANTGLWNATTGRNSLKATLKVTR</sequence>
<accession>A0ABQ3X7J5</accession>
<comment type="caution">
    <text evidence="4">The sequence shown here is derived from an EMBL/GenBank/DDBJ whole genome shotgun (WGS) entry which is preliminary data.</text>
</comment>
<feature type="chain" id="PRO_5046691011" description="DUF4832 domain-containing protein" evidence="1">
    <location>
        <begin position="44"/>
        <end position="444"/>
    </location>
</feature>
<evidence type="ECO:0000259" key="3">
    <source>
        <dbReference type="Pfam" id="PF16173"/>
    </source>
</evidence>
<protein>
    <recommendedName>
        <fullName evidence="6">DUF4832 domain-containing protein</fullName>
    </recommendedName>
</protein>